<dbReference type="GO" id="GO:0007165">
    <property type="term" value="P:signal transduction"/>
    <property type="evidence" value="ECO:0007669"/>
    <property type="project" value="InterPro"/>
</dbReference>
<evidence type="ECO:0000313" key="4">
    <source>
        <dbReference type="Proteomes" id="UP001189624"/>
    </source>
</evidence>
<feature type="domain" description="TIR" evidence="2">
    <location>
        <begin position="9"/>
        <end position="172"/>
    </location>
</feature>
<dbReference type="Pfam" id="PF01582">
    <property type="entry name" value="TIR"/>
    <property type="match status" value="1"/>
</dbReference>
<evidence type="ECO:0000259" key="2">
    <source>
        <dbReference type="PROSITE" id="PS50104"/>
    </source>
</evidence>
<dbReference type="PROSITE" id="PS50104">
    <property type="entry name" value="TIR"/>
    <property type="match status" value="1"/>
</dbReference>
<dbReference type="Proteomes" id="UP001189624">
    <property type="component" value="Chromosome 9"/>
</dbReference>
<dbReference type="InterPro" id="IPR035897">
    <property type="entry name" value="Toll_tir_struct_dom_sf"/>
</dbReference>
<dbReference type="PANTHER" id="PTHR32009:SF110">
    <property type="entry name" value="DISEASE RESISTANCE PROTEIN (TIR-NBS-LRR CLASS)"/>
    <property type="match status" value="1"/>
</dbReference>
<keyword evidence="1" id="KW-0520">NAD</keyword>
<evidence type="ECO:0000313" key="3">
    <source>
        <dbReference type="EMBL" id="CAJ1975886.1"/>
    </source>
</evidence>
<proteinExistence type="predicted"/>
<dbReference type="AlphaFoldDB" id="A0AA86TFP6"/>
<dbReference type="FunFam" id="3.40.50.10140:FF:000007">
    <property type="entry name" value="Disease resistance protein (TIR-NBS-LRR class)"/>
    <property type="match status" value="1"/>
</dbReference>
<dbReference type="SUPFAM" id="SSF52200">
    <property type="entry name" value="Toll/Interleukin receptor TIR domain"/>
    <property type="match status" value="1"/>
</dbReference>
<accession>A0AA86TFP6</accession>
<name>A0AA86TFP6_9FABA</name>
<gene>
    <name evidence="3" type="ORF">AYBTSS11_LOCUS28012</name>
</gene>
<protein>
    <recommendedName>
        <fullName evidence="2">TIR domain-containing protein</fullName>
    </recommendedName>
</protein>
<dbReference type="InterPro" id="IPR000157">
    <property type="entry name" value="TIR_dom"/>
</dbReference>
<dbReference type="Gramene" id="rna-AYBTSS11_LOCUS28012">
    <property type="protein sequence ID" value="CAJ1975886.1"/>
    <property type="gene ID" value="gene-AYBTSS11_LOCUS28012"/>
</dbReference>
<dbReference type="Gene3D" id="6.10.140.890">
    <property type="match status" value="1"/>
</dbReference>
<sequence length="371" mass="42443">MSKKKVGERKYDVFVSFHGADIRRVFLCHLVEGFKSKTVKVFVDDEIERGEEIWPSLVEAIEGSSISLIIFSQGYASSHWCLDEVVKIIECREKDGQIVIPVFYCIEPKDVRDQLGSYKNAFDEHEIKYERKVPIWRHALNKSTLLAGIQSSKFRDDADLLKNIVDVVSTRLDKTLIEGKVGNDKKIEKMESVIHKESIWSCPIQKIFSKLCGNRECWDMGGKIERKARWTHLTKRICKGFQPLETSNFIYETSFRELSSELAEAARRKAEFARLRELRTLKGHVESVVKLKEGLTCITGMKLEKKENYLASLHMLCSLSNHITEATKCGVVVLSFSSLLFHPEKRAVSVQTHTFLCDPEMDAVESSVAME</sequence>
<dbReference type="EMBL" id="OY731406">
    <property type="protein sequence ID" value="CAJ1975886.1"/>
    <property type="molecule type" value="Genomic_DNA"/>
</dbReference>
<evidence type="ECO:0000256" key="1">
    <source>
        <dbReference type="ARBA" id="ARBA00023027"/>
    </source>
</evidence>
<dbReference type="Gene3D" id="3.40.50.10140">
    <property type="entry name" value="Toll/interleukin-1 receptor homology (TIR) domain"/>
    <property type="match status" value="1"/>
</dbReference>
<keyword evidence="4" id="KW-1185">Reference proteome</keyword>
<dbReference type="PANTHER" id="PTHR32009">
    <property type="entry name" value="TMV RESISTANCE PROTEIN N-LIKE"/>
    <property type="match status" value="1"/>
</dbReference>
<dbReference type="SMART" id="SM00255">
    <property type="entry name" value="TIR"/>
    <property type="match status" value="1"/>
</dbReference>
<organism evidence="3 4">
    <name type="scientific">Sphenostylis stenocarpa</name>
    <dbReference type="NCBI Taxonomy" id="92480"/>
    <lineage>
        <taxon>Eukaryota</taxon>
        <taxon>Viridiplantae</taxon>
        <taxon>Streptophyta</taxon>
        <taxon>Embryophyta</taxon>
        <taxon>Tracheophyta</taxon>
        <taxon>Spermatophyta</taxon>
        <taxon>Magnoliopsida</taxon>
        <taxon>eudicotyledons</taxon>
        <taxon>Gunneridae</taxon>
        <taxon>Pentapetalae</taxon>
        <taxon>rosids</taxon>
        <taxon>fabids</taxon>
        <taxon>Fabales</taxon>
        <taxon>Fabaceae</taxon>
        <taxon>Papilionoideae</taxon>
        <taxon>50 kb inversion clade</taxon>
        <taxon>NPAAA clade</taxon>
        <taxon>indigoferoid/millettioid clade</taxon>
        <taxon>Phaseoleae</taxon>
        <taxon>Sphenostylis</taxon>
    </lineage>
</organism>
<reference evidence="3" key="1">
    <citation type="submission" date="2023-10" db="EMBL/GenBank/DDBJ databases">
        <authorList>
            <person name="Domelevo Entfellner J.-B."/>
        </authorList>
    </citation>
    <scope>NUCLEOTIDE SEQUENCE</scope>
</reference>